<gene>
    <name evidence="7" type="ORF">H5J25_04270</name>
</gene>
<dbReference type="InterPro" id="IPR004753">
    <property type="entry name" value="MreB"/>
</dbReference>
<keyword evidence="4" id="KW-0067">ATP-binding</keyword>
<accession>A0A974NW19</accession>
<dbReference type="Pfam" id="PF06723">
    <property type="entry name" value="MreB_Mbl"/>
    <property type="match status" value="1"/>
</dbReference>
<reference evidence="8" key="1">
    <citation type="submission" date="2020-09" db="EMBL/GenBank/DDBJ databases">
        <title>Sphingomonas sp., a new species isolated from pork steak.</title>
        <authorList>
            <person name="Heidler von Heilborn D."/>
        </authorList>
    </citation>
    <scope>NUCLEOTIDE SEQUENCE [LARGE SCALE GENOMIC DNA]</scope>
</reference>
<comment type="subcellular location">
    <subcellularLocation>
        <location evidence="1">Cytoplasm</location>
    </subcellularLocation>
</comment>
<keyword evidence="2" id="KW-0963">Cytoplasm</keyword>
<keyword evidence="3" id="KW-0547">Nucleotide-binding</keyword>
<dbReference type="GO" id="GO:0008360">
    <property type="term" value="P:regulation of cell shape"/>
    <property type="evidence" value="ECO:0007669"/>
    <property type="project" value="UniProtKB-KW"/>
</dbReference>
<evidence type="ECO:0000313" key="8">
    <source>
        <dbReference type="Proteomes" id="UP000595894"/>
    </source>
</evidence>
<dbReference type="GO" id="GO:0005524">
    <property type="term" value="F:ATP binding"/>
    <property type="evidence" value="ECO:0007669"/>
    <property type="project" value="UniProtKB-KW"/>
</dbReference>
<dbReference type="PRINTS" id="PR01652">
    <property type="entry name" value="SHAPEPROTEIN"/>
</dbReference>
<evidence type="ECO:0000256" key="2">
    <source>
        <dbReference type="ARBA" id="ARBA00022490"/>
    </source>
</evidence>
<comment type="similarity">
    <text evidence="6">Belongs to the FtsA/MreB family.</text>
</comment>
<evidence type="ECO:0000256" key="3">
    <source>
        <dbReference type="ARBA" id="ARBA00022741"/>
    </source>
</evidence>
<name>A0A974NW19_9SPHN</name>
<organism evidence="7 8">
    <name type="scientific">Sphingomonas aliaeris</name>
    <dbReference type="NCBI Taxonomy" id="2759526"/>
    <lineage>
        <taxon>Bacteria</taxon>
        <taxon>Pseudomonadati</taxon>
        <taxon>Pseudomonadota</taxon>
        <taxon>Alphaproteobacteria</taxon>
        <taxon>Sphingomonadales</taxon>
        <taxon>Sphingomonadaceae</taxon>
        <taxon>Sphingomonas</taxon>
    </lineage>
</organism>
<evidence type="ECO:0000256" key="6">
    <source>
        <dbReference type="ARBA" id="ARBA00023458"/>
    </source>
</evidence>
<sequence length="348" mass="36483">MPAVSGGILKPKALMFDNAPMWAGKRADLAIDLGTANTLVVERAAGIVFEQPSICCFDDDLGAAAELFAAGIAAKQMAGREVKRLRMVRPLRQGVLVDVSAAAELLKFAIRPVTARRRLRRARAIIGVPSDATQAERRALTKAAYEAGLAEPLLLPEPLLSALGSGLDIGAARGRMIVDCGAGVTDVVVLSLGGVCVAQSVRGGGDAVEIALMHHLHLQRQFRVGPSAAETLKIALSAALASRTATHVEVKGLDTRSGLPRTLSVAVEELRPVIQKYAAEVTTTVRAALSRLDPDLAMDILEDGITLAGGAALTALVAQQIEESTGVETHCQSEPQKAVAKGLEMMLN</sequence>
<keyword evidence="8" id="KW-1185">Reference proteome</keyword>
<dbReference type="EMBL" id="CP061035">
    <property type="protein sequence ID" value="QQV77970.1"/>
    <property type="molecule type" value="Genomic_DNA"/>
</dbReference>
<dbReference type="RefSeq" id="WP_202094895.1">
    <property type="nucleotide sequence ID" value="NZ_CP061035.1"/>
</dbReference>
<evidence type="ECO:0000256" key="5">
    <source>
        <dbReference type="ARBA" id="ARBA00022960"/>
    </source>
</evidence>
<dbReference type="GO" id="GO:0005737">
    <property type="term" value="C:cytoplasm"/>
    <property type="evidence" value="ECO:0007669"/>
    <property type="project" value="UniProtKB-SubCell"/>
</dbReference>
<evidence type="ECO:0000256" key="1">
    <source>
        <dbReference type="ARBA" id="ARBA00004496"/>
    </source>
</evidence>
<dbReference type="Gene3D" id="3.30.420.40">
    <property type="match status" value="2"/>
</dbReference>
<dbReference type="AlphaFoldDB" id="A0A974NW19"/>
<dbReference type="SUPFAM" id="SSF53067">
    <property type="entry name" value="Actin-like ATPase domain"/>
    <property type="match status" value="2"/>
</dbReference>
<dbReference type="PANTHER" id="PTHR42749">
    <property type="entry name" value="CELL SHAPE-DETERMINING PROTEIN MREB"/>
    <property type="match status" value="1"/>
</dbReference>
<proteinExistence type="inferred from homology"/>
<dbReference type="Proteomes" id="UP000595894">
    <property type="component" value="Chromosome"/>
</dbReference>
<dbReference type="InterPro" id="IPR043129">
    <property type="entry name" value="ATPase_NBD"/>
</dbReference>
<dbReference type="GO" id="GO:0000902">
    <property type="term" value="P:cell morphogenesis"/>
    <property type="evidence" value="ECO:0007669"/>
    <property type="project" value="InterPro"/>
</dbReference>
<dbReference type="InterPro" id="IPR056546">
    <property type="entry name" value="MreB_MamK-like"/>
</dbReference>
<evidence type="ECO:0000256" key="4">
    <source>
        <dbReference type="ARBA" id="ARBA00022840"/>
    </source>
</evidence>
<dbReference type="KEGG" id="sari:H5J25_04270"/>
<keyword evidence="5" id="KW-0133">Cell shape</keyword>
<dbReference type="PANTHER" id="PTHR42749:SF1">
    <property type="entry name" value="CELL SHAPE-DETERMINING PROTEIN MREB"/>
    <property type="match status" value="1"/>
</dbReference>
<protein>
    <submittedName>
        <fullName evidence="7">Rod shape-determining protein</fullName>
    </submittedName>
</protein>
<evidence type="ECO:0000313" key="7">
    <source>
        <dbReference type="EMBL" id="QQV77970.1"/>
    </source>
</evidence>